<feature type="domain" description="Methyltransferase" evidence="2">
    <location>
        <begin position="44"/>
        <end position="139"/>
    </location>
</feature>
<evidence type="ECO:0000313" key="4">
    <source>
        <dbReference type="Proteomes" id="UP000019364"/>
    </source>
</evidence>
<dbReference type="Pfam" id="PF13649">
    <property type="entry name" value="Methyltransf_25"/>
    <property type="match status" value="1"/>
</dbReference>
<proteinExistence type="predicted"/>
<dbReference type="SUPFAM" id="SSF53335">
    <property type="entry name" value="S-adenosyl-L-methionine-dependent methyltransferases"/>
    <property type="match status" value="1"/>
</dbReference>
<reference evidence="3 4" key="1">
    <citation type="journal article" date="2014" name="Genome Announc.">
        <title>Draft Genome Sequence of Paenibacillus pini JCM 16418T, Isolated from the Rhizosphere of Pine Tree.</title>
        <authorList>
            <person name="Yuki M."/>
            <person name="Oshima K."/>
            <person name="Suda W."/>
            <person name="Oshida Y."/>
            <person name="Kitamura K."/>
            <person name="Iida Y."/>
            <person name="Hattori M."/>
            <person name="Ohkuma M."/>
        </authorList>
    </citation>
    <scope>NUCLEOTIDE SEQUENCE [LARGE SCALE GENOMIC DNA]</scope>
    <source>
        <strain evidence="3 4">JCM 16418</strain>
    </source>
</reference>
<keyword evidence="3" id="KW-0489">Methyltransferase</keyword>
<dbReference type="Gene3D" id="2.20.25.110">
    <property type="entry name" value="S-adenosyl-L-methionine-dependent methyltransferases"/>
    <property type="match status" value="1"/>
</dbReference>
<dbReference type="CDD" id="cd02440">
    <property type="entry name" value="AdoMet_MTases"/>
    <property type="match status" value="1"/>
</dbReference>
<dbReference type="STRING" id="1236976.JCM16418_1646"/>
<evidence type="ECO:0000259" key="2">
    <source>
        <dbReference type="Pfam" id="PF13649"/>
    </source>
</evidence>
<organism evidence="3 4">
    <name type="scientific">Paenibacillus pini JCM 16418</name>
    <dbReference type="NCBI Taxonomy" id="1236976"/>
    <lineage>
        <taxon>Bacteria</taxon>
        <taxon>Bacillati</taxon>
        <taxon>Bacillota</taxon>
        <taxon>Bacilli</taxon>
        <taxon>Bacillales</taxon>
        <taxon>Paenibacillaceae</taxon>
        <taxon>Paenibacillus</taxon>
    </lineage>
</organism>
<keyword evidence="1 3" id="KW-0808">Transferase</keyword>
<dbReference type="InterPro" id="IPR029063">
    <property type="entry name" value="SAM-dependent_MTases_sf"/>
</dbReference>
<keyword evidence="4" id="KW-1185">Reference proteome</keyword>
<dbReference type="EMBL" id="BAVZ01000004">
    <property type="protein sequence ID" value="GAF07618.1"/>
    <property type="molecule type" value="Genomic_DNA"/>
</dbReference>
<dbReference type="InterPro" id="IPR041698">
    <property type="entry name" value="Methyltransf_25"/>
</dbReference>
<protein>
    <submittedName>
        <fullName evidence="3">Methyltransferase</fullName>
    </submittedName>
</protein>
<evidence type="ECO:0000256" key="1">
    <source>
        <dbReference type="ARBA" id="ARBA00022679"/>
    </source>
</evidence>
<dbReference type="Proteomes" id="UP000019364">
    <property type="component" value="Unassembled WGS sequence"/>
</dbReference>
<dbReference type="eggNOG" id="COG0500">
    <property type="taxonomic scope" value="Bacteria"/>
</dbReference>
<name>W7YJ58_9BACL</name>
<gene>
    <name evidence="3" type="ORF">JCM16418_1646</name>
</gene>
<dbReference type="AlphaFoldDB" id="W7YJ58"/>
<comment type="caution">
    <text evidence="3">The sequence shown here is derived from an EMBL/GenBank/DDBJ whole genome shotgun (WGS) entry which is preliminary data.</text>
</comment>
<dbReference type="PANTHER" id="PTHR43861">
    <property type="entry name" value="TRANS-ACONITATE 2-METHYLTRANSFERASE-RELATED"/>
    <property type="match status" value="1"/>
</dbReference>
<sequence length="193" mass="22024">MNKPIILHNSEEYEDPNQYDVENDRYVDDIPFLSKWALQASGCIIDLGCGTGRVTIPLATEGYHMIGVDIHRGMLDQAVKKSMDRNVAVEWIQQDCSELQLNVTSSFIFMVGNSFQHFLTNEAQNKLLQSVNRHLEHQGIFIFNTRFPSMEELFQPSSEEFWKSYVNGSDGETVDISTICSYNSLNNFNTTLP</sequence>
<evidence type="ECO:0000313" key="3">
    <source>
        <dbReference type="EMBL" id="GAF07618.1"/>
    </source>
</evidence>
<dbReference type="Gene3D" id="3.40.50.150">
    <property type="entry name" value="Vaccinia Virus protein VP39"/>
    <property type="match status" value="1"/>
</dbReference>
<accession>W7YJ58</accession>
<dbReference type="GO" id="GO:0008168">
    <property type="term" value="F:methyltransferase activity"/>
    <property type="evidence" value="ECO:0007669"/>
    <property type="project" value="UniProtKB-KW"/>
</dbReference>
<dbReference type="GO" id="GO:0032259">
    <property type="term" value="P:methylation"/>
    <property type="evidence" value="ECO:0007669"/>
    <property type="project" value="UniProtKB-KW"/>
</dbReference>